<feature type="compositionally biased region" description="Acidic residues" evidence="1">
    <location>
        <begin position="128"/>
        <end position="144"/>
    </location>
</feature>
<dbReference type="InParanoid" id="A0A1C7NFD7"/>
<organism evidence="2 3">
    <name type="scientific">Choanephora cucurbitarum</name>
    <dbReference type="NCBI Taxonomy" id="101091"/>
    <lineage>
        <taxon>Eukaryota</taxon>
        <taxon>Fungi</taxon>
        <taxon>Fungi incertae sedis</taxon>
        <taxon>Mucoromycota</taxon>
        <taxon>Mucoromycotina</taxon>
        <taxon>Mucoromycetes</taxon>
        <taxon>Mucorales</taxon>
        <taxon>Mucorineae</taxon>
        <taxon>Choanephoraceae</taxon>
        <taxon>Choanephoroideae</taxon>
        <taxon>Choanephora</taxon>
    </lineage>
</organism>
<accession>A0A1C7NFD7</accession>
<gene>
    <name evidence="2" type="ORF">A0J61_04290</name>
</gene>
<proteinExistence type="predicted"/>
<evidence type="ECO:0000313" key="3">
    <source>
        <dbReference type="Proteomes" id="UP000093000"/>
    </source>
</evidence>
<dbReference type="EMBL" id="LUGH01000206">
    <property type="protein sequence ID" value="OBZ87670.1"/>
    <property type="molecule type" value="Genomic_DNA"/>
</dbReference>
<comment type="caution">
    <text evidence="2">The sequence shown here is derived from an EMBL/GenBank/DDBJ whole genome shotgun (WGS) entry which is preliminary data.</text>
</comment>
<protein>
    <submittedName>
        <fullName evidence="2">Uncharacterized protein</fullName>
    </submittedName>
</protein>
<keyword evidence="3" id="KW-1185">Reference proteome</keyword>
<sequence>MSYSYSCYSQTTTTTTVDGKTTTQTITSTSEGDGSGLLICEVSENELPNLSIESTQNYEISDDERLTIHDFYALMNSEDEEDESNSDSDIEDYWFPSLRNNSVIQLLDDKEEFEDSSLSNTHFLIEEGSSDMDDEEDEDEEVNEEEHAFPQRGSKRHYQRHPKKSSKKFRKSEQVPIDIFHISLQ</sequence>
<reference evidence="2 3" key="1">
    <citation type="submission" date="2016-03" db="EMBL/GenBank/DDBJ databases">
        <title>Choanephora cucurbitarum.</title>
        <authorList>
            <person name="Min B."/>
            <person name="Park H."/>
            <person name="Park J.-H."/>
            <person name="Shin H.-D."/>
            <person name="Choi I.-G."/>
        </authorList>
    </citation>
    <scope>NUCLEOTIDE SEQUENCE [LARGE SCALE GENOMIC DNA]</scope>
    <source>
        <strain evidence="2 3">KUS-F28377</strain>
    </source>
</reference>
<name>A0A1C7NFD7_9FUNG</name>
<dbReference type="AlphaFoldDB" id="A0A1C7NFD7"/>
<dbReference type="OrthoDB" id="2277229at2759"/>
<dbReference type="Proteomes" id="UP000093000">
    <property type="component" value="Unassembled WGS sequence"/>
</dbReference>
<evidence type="ECO:0000313" key="2">
    <source>
        <dbReference type="EMBL" id="OBZ87670.1"/>
    </source>
</evidence>
<evidence type="ECO:0000256" key="1">
    <source>
        <dbReference type="SAM" id="MobiDB-lite"/>
    </source>
</evidence>
<feature type="compositionally biased region" description="Basic residues" evidence="1">
    <location>
        <begin position="153"/>
        <end position="170"/>
    </location>
</feature>
<feature type="region of interest" description="Disordered" evidence="1">
    <location>
        <begin position="117"/>
        <end position="172"/>
    </location>
</feature>